<feature type="region of interest" description="Disordered" evidence="1">
    <location>
        <begin position="1"/>
        <end position="20"/>
    </location>
</feature>
<gene>
    <name evidence="2" type="ORF">PGT21_034835</name>
</gene>
<sequence>MTAEDFFDPKETSPHAPEDYNRMDWLYEEMDANYQERAGDTDRAGEELNEQADEEDANWDSLWFPFKNKMVSLGIKK</sequence>
<feature type="compositionally biased region" description="Basic and acidic residues" evidence="1">
    <location>
        <begin position="37"/>
        <end position="46"/>
    </location>
</feature>
<dbReference type="AlphaFoldDB" id="A0A5B0R2K8"/>
<dbReference type="Proteomes" id="UP000324748">
    <property type="component" value="Unassembled WGS sequence"/>
</dbReference>
<protein>
    <submittedName>
        <fullName evidence="2">Uncharacterized protein</fullName>
    </submittedName>
</protein>
<proteinExistence type="predicted"/>
<feature type="compositionally biased region" description="Acidic residues" evidence="1">
    <location>
        <begin position="47"/>
        <end position="56"/>
    </location>
</feature>
<name>A0A5B0R2K8_PUCGR</name>
<organism evidence="2 3">
    <name type="scientific">Puccinia graminis f. sp. tritici</name>
    <dbReference type="NCBI Taxonomy" id="56615"/>
    <lineage>
        <taxon>Eukaryota</taxon>
        <taxon>Fungi</taxon>
        <taxon>Dikarya</taxon>
        <taxon>Basidiomycota</taxon>
        <taxon>Pucciniomycotina</taxon>
        <taxon>Pucciniomycetes</taxon>
        <taxon>Pucciniales</taxon>
        <taxon>Pucciniaceae</taxon>
        <taxon>Puccinia</taxon>
    </lineage>
</organism>
<feature type="region of interest" description="Disordered" evidence="1">
    <location>
        <begin position="37"/>
        <end position="56"/>
    </location>
</feature>
<dbReference type="EMBL" id="VSWC01000001">
    <property type="protein sequence ID" value="KAA1119822.1"/>
    <property type="molecule type" value="Genomic_DNA"/>
</dbReference>
<comment type="caution">
    <text evidence="2">The sequence shown here is derived from an EMBL/GenBank/DDBJ whole genome shotgun (WGS) entry which is preliminary data.</text>
</comment>
<feature type="compositionally biased region" description="Basic and acidic residues" evidence="1">
    <location>
        <begin position="7"/>
        <end position="20"/>
    </location>
</feature>
<evidence type="ECO:0000313" key="3">
    <source>
        <dbReference type="Proteomes" id="UP000324748"/>
    </source>
</evidence>
<accession>A0A5B0R2K8</accession>
<reference evidence="2 3" key="1">
    <citation type="submission" date="2019-05" db="EMBL/GenBank/DDBJ databases">
        <title>Emergence of the Ug99 lineage of the wheat stem rust pathogen through somatic hybridization.</title>
        <authorList>
            <person name="Li F."/>
            <person name="Upadhyaya N.M."/>
            <person name="Sperschneider J."/>
            <person name="Matny O."/>
            <person name="Nguyen-Phuc H."/>
            <person name="Mago R."/>
            <person name="Raley C."/>
            <person name="Miller M.E."/>
            <person name="Silverstein K.A.T."/>
            <person name="Henningsen E."/>
            <person name="Hirsch C.D."/>
            <person name="Visser B."/>
            <person name="Pretorius Z.A."/>
            <person name="Steffenson B.J."/>
            <person name="Schwessinger B."/>
            <person name="Dodds P.N."/>
            <person name="Figueroa M."/>
        </authorList>
    </citation>
    <scope>NUCLEOTIDE SEQUENCE [LARGE SCALE GENOMIC DNA]</scope>
    <source>
        <strain evidence="2">21-0</strain>
    </source>
</reference>
<evidence type="ECO:0000256" key="1">
    <source>
        <dbReference type="SAM" id="MobiDB-lite"/>
    </source>
</evidence>
<keyword evidence="3" id="KW-1185">Reference proteome</keyword>
<evidence type="ECO:0000313" key="2">
    <source>
        <dbReference type="EMBL" id="KAA1119822.1"/>
    </source>
</evidence>